<dbReference type="RefSeq" id="WP_336350512.1">
    <property type="nucleotide sequence ID" value="NZ_JAZAQL010000002.1"/>
</dbReference>
<comment type="caution">
    <text evidence="2">The sequence shown here is derived from an EMBL/GenBank/DDBJ whole genome shotgun (WGS) entry which is preliminary data.</text>
</comment>
<keyword evidence="1" id="KW-1133">Transmembrane helix</keyword>
<dbReference type="Proteomes" id="UP001596395">
    <property type="component" value="Unassembled WGS sequence"/>
</dbReference>
<keyword evidence="3" id="KW-1185">Reference proteome</keyword>
<keyword evidence="1" id="KW-0812">Transmembrane</keyword>
<protein>
    <submittedName>
        <fullName evidence="2">VanZ family protein</fullName>
    </submittedName>
</protein>
<reference evidence="2 3" key="1">
    <citation type="journal article" date="2019" name="Int. J. Syst. Evol. Microbiol.">
        <title>The Global Catalogue of Microorganisms (GCM) 10K type strain sequencing project: providing services to taxonomists for standard genome sequencing and annotation.</title>
        <authorList>
            <consortium name="The Broad Institute Genomics Platform"/>
            <consortium name="The Broad Institute Genome Sequencing Center for Infectious Disease"/>
            <person name="Wu L."/>
            <person name="Ma J."/>
        </authorList>
    </citation>
    <scope>NUCLEOTIDE SEQUENCE [LARGE SCALE GENOMIC DNA]</scope>
    <source>
        <strain evidence="2 3">GX26</strain>
    </source>
</reference>
<dbReference type="NCBIfam" id="NF037970">
    <property type="entry name" value="vanZ_1"/>
    <property type="match status" value="1"/>
</dbReference>
<proteinExistence type="predicted"/>
<dbReference type="PANTHER" id="PTHR28008">
    <property type="entry name" value="DOMAIN PROTEIN, PUTATIVE (AFU_ORTHOLOGUE AFUA_3G10980)-RELATED"/>
    <property type="match status" value="1"/>
</dbReference>
<dbReference type="EMBL" id="JBHSXN010000002">
    <property type="protein sequence ID" value="MFC6953555.1"/>
    <property type="molecule type" value="Genomic_DNA"/>
</dbReference>
<dbReference type="AlphaFoldDB" id="A0ABD5VHA5"/>
<feature type="transmembrane region" description="Helical" evidence="1">
    <location>
        <begin position="98"/>
        <end position="120"/>
    </location>
</feature>
<sequence length="138" mass="14877">MPRLPKPPRLLRVCALAAVLAIVVYYSLLDAPPVAFEPSPWYDKELHFVAYTAVTVTAAGATIELRARRRYRIGIVIAFATAFGVGIELVQWPLADRYASMADVVANAAGTAVGAGWFLVESRFGYVGDSATEDDGQS</sequence>
<feature type="transmembrane region" description="Helical" evidence="1">
    <location>
        <begin position="48"/>
        <end position="66"/>
    </location>
</feature>
<organism evidence="2 3">
    <name type="scientific">Halorubellus litoreus</name>
    <dbReference type="NCBI Taxonomy" id="755308"/>
    <lineage>
        <taxon>Archaea</taxon>
        <taxon>Methanobacteriati</taxon>
        <taxon>Methanobacteriota</taxon>
        <taxon>Stenosarchaea group</taxon>
        <taxon>Halobacteria</taxon>
        <taxon>Halobacteriales</taxon>
        <taxon>Halorubellaceae</taxon>
        <taxon>Halorubellus</taxon>
    </lineage>
</organism>
<feature type="transmembrane region" description="Helical" evidence="1">
    <location>
        <begin position="9"/>
        <end position="28"/>
    </location>
</feature>
<accession>A0ABD5VHA5</accession>
<keyword evidence="1" id="KW-0472">Membrane</keyword>
<feature type="transmembrane region" description="Helical" evidence="1">
    <location>
        <begin position="73"/>
        <end position="92"/>
    </location>
</feature>
<evidence type="ECO:0000313" key="3">
    <source>
        <dbReference type="Proteomes" id="UP001596395"/>
    </source>
</evidence>
<gene>
    <name evidence="2" type="ORF">ACFQGB_11840</name>
</gene>
<dbReference type="PANTHER" id="PTHR28008:SF1">
    <property type="entry name" value="DOMAIN PROTEIN, PUTATIVE (AFU_ORTHOLOGUE AFUA_3G10980)-RELATED"/>
    <property type="match status" value="1"/>
</dbReference>
<evidence type="ECO:0000256" key="1">
    <source>
        <dbReference type="SAM" id="Phobius"/>
    </source>
</evidence>
<evidence type="ECO:0000313" key="2">
    <source>
        <dbReference type="EMBL" id="MFC6953555.1"/>
    </source>
</evidence>
<name>A0ABD5VHA5_9EURY</name>